<evidence type="ECO:0000256" key="10">
    <source>
        <dbReference type="SAM" id="MobiDB-lite"/>
    </source>
</evidence>
<name>A0A6G0XGT9_9STRA</name>
<dbReference type="FunFam" id="3.40.50.300:FF:001368">
    <property type="entry name" value="Midasin"/>
    <property type="match status" value="1"/>
</dbReference>
<feature type="compositionally biased region" description="Acidic residues" evidence="10">
    <location>
        <begin position="4917"/>
        <end position="4933"/>
    </location>
</feature>
<feature type="compositionally biased region" description="Acidic residues" evidence="10">
    <location>
        <begin position="4617"/>
        <end position="4627"/>
    </location>
</feature>
<dbReference type="SMART" id="SM00382">
    <property type="entry name" value="AAA"/>
    <property type="match status" value="6"/>
</dbReference>
<feature type="region of interest" description="Disordered" evidence="10">
    <location>
        <begin position="4441"/>
        <end position="4993"/>
    </location>
</feature>
<dbReference type="EMBL" id="VJMJ01000063">
    <property type="protein sequence ID" value="KAF0739522.1"/>
    <property type="molecule type" value="Genomic_DNA"/>
</dbReference>
<dbReference type="GO" id="GO:0005730">
    <property type="term" value="C:nucleolus"/>
    <property type="evidence" value="ECO:0007669"/>
    <property type="project" value="UniProtKB-SubCell"/>
</dbReference>
<dbReference type="GO" id="GO:0005654">
    <property type="term" value="C:nucleoplasm"/>
    <property type="evidence" value="ECO:0007669"/>
    <property type="project" value="UniProtKB-SubCell"/>
</dbReference>
<dbReference type="PROSITE" id="PS00675">
    <property type="entry name" value="SIGMA54_INTERACT_1"/>
    <property type="match status" value="1"/>
</dbReference>
<dbReference type="Gene3D" id="3.40.50.300">
    <property type="entry name" value="P-loop containing nucleotide triphosphate hydrolases"/>
    <property type="match status" value="7"/>
</dbReference>
<dbReference type="Pfam" id="PF17867">
    <property type="entry name" value="AAA_lid_7"/>
    <property type="match status" value="3"/>
</dbReference>
<dbReference type="InterPro" id="IPR012099">
    <property type="entry name" value="Midasin"/>
</dbReference>
<feature type="compositionally biased region" description="Basic and acidic residues" evidence="10">
    <location>
        <begin position="4934"/>
        <end position="4954"/>
    </location>
</feature>
<dbReference type="SUPFAM" id="SSF53300">
    <property type="entry name" value="vWA-like"/>
    <property type="match status" value="1"/>
</dbReference>
<dbReference type="GO" id="GO:0000027">
    <property type="term" value="P:ribosomal large subunit assembly"/>
    <property type="evidence" value="ECO:0007669"/>
    <property type="project" value="InterPro"/>
</dbReference>
<feature type="compositionally biased region" description="Acidic residues" evidence="10">
    <location>
        <begin position="4635"/>
        <end position="4650"/>
    </location>
</feature>
<feature type="compositionally biased region" description="Acidic residues" evidence="10">
    <location>
        <begin position="4792"/>
        <end position="4810"/>
    </location>
</feature>
<organism evidence="12 13">
    <name type="scientific">Aphanomyces euteiches</name>
    <dbReference type="NCBI Taxonomy" id="100861"/>
    <lineage>
        <taxon>Eukaryota</taxon>
        <taxon>Sar</taxon>
        <taxon>Stramenopiles</taxon>
        <taxon>Oomycota</taxon>
        <taxon>Saprolegniomycetes</taxon>
        <taxon>Saprolegniales</taxon>
        <taxon>Verrucalvaceae</taxon>
        <taxon>Aphanomyces</taxon>
    </lineage>
</organism>
<evidence type="ECO:0000256" key="3">
    <source>
        <dbReference type="ARBA" id="ARBA00007188"/>
    </source>
</evidence>
<evidence type="ECO:0000313" key="12">
    <source>
        <dbReference type="EMBL" id="KAF0739522.1"/>
    </source>
</evidence>
<dbReference type="VEuPathDB" id="FungiDB:AeMF1_018818"/>
<dbReference type="SUPFAM" id="SSF52540">
    <property type="entry name" value="P-loop containing nucleoside triphosphate hydrolases"/>
    <property type="match status" value="7"/>
</dbReference>
<dbReference type="InterPro" id="IPR011704">
    <property type="entry name" value="ATPase_dyneun-rel_AAA"/>
</dbReference>
<feature type="compositionally biased region" description="Basic and acidic residues" evidence="10">
    <location>
        <begin position="4853"/>
        <end position="4864"/>
    </location>
</feature>
<feature type="compositionally biased region" description="Acidic residues" evidence="10">
    <location>
        <begin position="4515"/>
        <end position="4550"/>
    </location>
</feature>
<dbReference type="GO" id="GO:0000055">
    <property type="term" value="P:ribosomal large subunit export from nucleus"/>
    <property type="evidence" value="ECO:0007669"/>
    <property type="project" value="TreeGrafter"/>
</dbReference>
<accession>A0A6G0XGT9</accession>
<protein>
    <recommendedName>
        <fullName evidence="4 9">Midasin</fullName>
    </recommendedName>
</protein>
<dbReference type="Pfam" id="PF13519">
    <property type="entry name" value="VWA_2"/>
    <property type="match status" value="1"/>
</dbReference>
<dbReference type="PROSITE" id="PS50234">
    <property type="entry name" value="VWFA"/>
    <property type="match status" value="1"/>
</dbReference>
<feature type="compositionally biased region" description="Basic and acidic residues" evidence="10">
    <location>
        <begin position="4568"/>
        <end position="4594"/>
    </location>
</feature>
<keyword evidence="6 9" id="KW-0067">ATP-binding</keyword>
<keyword evidence="13" id="KW-1185">Reference proteome</keyword>
<dbReference type="FunFam" id="3.40.50.300:FF:000582">
    <property type="entry name" value="Midasin"/>
    <property type="match status" value="1"/>
</dbReference>
<evidence type="ECO:0000256" key="9">
    <source>
        <dbReference type="PIRNR" id="PIRNR010340"/>
    </source>
</evidence>
<proteinExistence type="inferred from homology"/>
<dbReference type="InterPro" id="IPR027417">
    <property type="entry name" value="P-loop_NTPase"/>
</dbReference>
<dbReference type="GO" id="GO:0016887">
    <property type="term" value="F:ATP hydrolysis activity"/>
    <property type="evidence" value="ECO:0007669"/>
    <property type="project" value="InterPro"/>
</dbReference>
<dbReference type="InterPro" id="IPR025662">
    <property type="entry name" value="Sigma_54_int_dom_ATP-bd_1"/>
</dbReference>
<feature type="compositionally biased region" description="Acidic residues" evidence="10">
    <location>
        <begin position="4972"/>
        <end position="4993"/>
    </location>
</feature>
<dbReference type="InterPro" id="IPR003593">
    <property type="entry name" value="AAA+_ATPase"/>
</dbReference>
<feature type="compositionally biased region" description="Polar residues" evidence="10">
    <location>
        <begin position="4811"/>
        <end position="4823"/>
    </location>
</feature>
<evidence type="ECO:0000259" key="11">
    <source>
        <dbReference type="PROSITE" id="PS50234"/>
    </source>
</evidence>
<comment type="caution">
    <text evidence="12">The sequence shown here is derived from an EMBL/GenBank/DDBJ whole genome shotgun (WGS) entry which is preliminary data.</text>
</comment>
<dbReference type="Proteomes" id="UP000481153">
    <property type="component" value="Unassembled WGS sequence"/>
</dbReference>
<feature type="compositionally biased region" description="Basic and acidic residues" evidence="10">
    <location>
        <begin position="4872"/>
        <end position="4882"/>
    </location>
</feature>
<dbReference type="GO" id="GO:0005524">
    <property type="term" value="F:ATP binding"/>
    <property type="evidence" value="ECO:0007669"/>
    <property type="project" value="UniProtKB-KW"/>
</dbReference>
<evidence type="ECO:0000313" key="13">
    <source>
        <dbReference type="Proteomes" id="UP000481153"/>
    </source>
</evidence>
<evidence type="ECO:0000256" key="8">
    <source>
        <dbReference type="ARBA" id="ARBA00023242"/>
    </source>
</evidence>
<evidence type="ECO:0000256" key="6">
    <source>
        <dbReference type="ARBA" id="ARBA00022840"/>
    </source>
</evidence>
<evidence type="ECO:0000256" key="1">
    <source>
        <dbReference type="ARBA" id="ARBA00004604"/>
    </source>
</evidence>
<feature type="compositionally biased region" description="Acidic residues" evidence="10">
    <location>
        <begin position="4663"/>
        <end position="4725"/>
    </location>
</feature>
<comment type="function">
    <text evidence="9">Nuclear chaperone required for maturation and nuclear export of pre-60S ribosome subunits.</text>
</comment>
<dbReference type="InterPro" id="IPR040848">
    <property type="entry name" value="AAA_lid_7"/>
</dbReference>
<dbReference type="InterPro" id="IPR041190">
    <property type="entry name" value="Midasin_AAA_lid_5"/>
</dbReference>
<dbReference type="GO" id="GO:0030687">
    <property type="term" value="C:preribosome, large subunit precursor"/>
    <property type="evidence" value="ECO:0007669"/>
    <property type="project" value="TreeGrafter"/>
</dbReference>
<reference evidence="12 13" key="1">
    <citation type="submission" date="2019-07" db="EMBL/GenBank/DDBJ databases">
        <title>Genomics analysis of Aphanomyces spp. identifies a new class of oomycete effector associated with host adaptation.</title>
        <authorList>
            <person name="Gaulin E."/>
        </authorList>
    </citation>
    <scope>NUCLEOTIDE SEQUENCE [LARGE SCALE GENOMIC DNA]</scope>
    <source>
        <strain evidence="12 13">ATCC 201684</strain>
    </source>
</reference>
<dbReference type="Pfam" id="PF17865">
    <property type="entry name" value="AAA_lid_5"/>
    <property type="match status" value="1"/>
</dbReference>
<feature type="compositionally biased region" description="Basic and acidic residues" evidence="10">
    <location>
        <begin position="4651"/>
        <end position="4662"/>
    </location>
</feature>
<evidence type="ECO:0000256" key="4">
    <source>
        <dbReference type="ARBA" id="ARBA00017143"/>
    </source>
</evidence>
<evidence type="ECO:0000256" key="5">
    <source>
        <dbReference type="ARBA" id="ARBA00022741"/>
    </source>
</evidence>
<gene>
    <name evidence="12" type="ORF">Ae201684_004704</name>
</gene>
<feature type="compositionally biased region" description="Acidic residues" evidence="10">
    <location>
        <begin position="4734"/>
        <end position="4744"/>
    </location>
</feature>
<dbReference type="PANTHER" id="PTHR48103">
    <property type="entry name" value="MIDASIN-RELATED"/>
    <property type="match status" value="1"/>
</dbReference>
<keyword evidence="5 9" id="KW-0547">Nucleotide-binding</keyword>
<feature type="compositionally biased region" description="Basic and acidic residues" evidence="10">
    <location>
        <begin position="4777"/>
        <end position="4791"/>
    </location>
</feature>
<evidence type="ECO:0000256" key="2">
    <source>
        <dbReference type="ARBA" id="ARBA00004642"/>
    </source>
</evidence>
<dbReference type="FunFam" id="3.40.50.300:FF:001384">
    <property type="entry name" value="Midasin"/>
    <property type="match status" value="1"/>
</dbReference>
<feature type="compositionally biased region" description="Basic and acidic residues" evidence="10">
    <location>
        <begin position="4602"/>
        <end position="4612"/>
    </location>
</feature>
<evidence type="ECO:0000256" key="7">
    <source>
        <dbReference type="ARBA" id="ARBA00023186"/>
    </source>
</evidence>
<dbReference type="Pfam" id="PF07728">
    <property type="entry name" value="AAA_5"/>
    <property type="match status" value="7"/>
</dbReference>
<sequence>MSDLGPACHAFQEHVLQETNTILSEAQKQLVRSTFQKYPSDLLLATALLLADDDITVCNTICAYFRPFLLELCAHLLQIEIKDANELLSQTFARVLNVTTRVWPLVKPWLESSKCFFYQLSSMSTTRKRRAAMTARLFLQIKPIECKAMWNWTSFFALCTSTDTRTQEHARVAAAVLVHMDNKTRNAFLSHEETEATPKLPELPSTWSHTHTHEFASLPPTVCNVCGIIVPYTITSGSAGPVYPPLVETTSTVQALRSLAIALSVDRPILVTGTDGCGKTALLRDLARRTGHTNMVELHLDDQMDSKTLVGSYVCTDIPGEFSWQPGALTQAVTEGRWVVIEDIDRASMDVLAALLPLLTTNELMVRGQTITASPGFQLLATSRKPVSAMPKGFPLSLWHHIQLSPLSMEEIELVLLNGYPQFSRAVVAQMLETFRVVSEESSRSIRQSYGRQFSLRDMLKWCSRLQAFVGPIDAEQYLTQDRRQAILREAWDIFCMGIRDPAQRVQAAGVVAALWQVPNEIVEQQLQHNRPVFTSQSKEVQVGRVHLATMDNTSATGHQIPFVLTGHSLRLMEQLAATIATHEPTLLVGETGCGKTTLIQYLASSLGQTLVVQNLNVQSDSADLLGGYKPVDMYQLARPLYLEFVSLFSGTFPSSSNEAFLQAVQKAFDAKGFKKMSQGMLKAVKMAEAQTKKQKPATGVAKWTAFESELERFIRQLQLVESSFAFSFVEGQLVQAMKAGHWILLDEINLASADTLERLSSVLEGEHSGLSLTEKGDVDLLKPHPNFRVFAAMNPPTDVGKKDLPPSLRNRFTQIYVDECVSPRDLTLIVSNQWKEIANAPVTDAVEFYLDSRQQAIDVLNDGARQRPRYSLRTLSRSLLMTKTMLQKGYSLPRALYESFSMGFATQLDAPSRVIMMKSIRKAFAPNLKQKELDHPPPKPRKSSETFELISSYWVPRGELEPVDQAQPDPVTNLKKFVLTPSVELNLRHIARSVIIGKYPLLLQGPTSAGKTSLILYVASRLGQKCVRINNHEHTDIQEYLGSYISGKDGKLTFQEGVLVQAVRYGWWIILDELNLAPSEVLEALNRLLDDNRELFIPETQTTIQPHTRFMLFATQNPPGLYGGRKVLSRAFRNRFVELQVDEVPPKELQQILQERSALPPSYCTLLINIMLDLQRIRAQSSVFAGKAGFITTRDLLRWAQRQPTTKQKVAEEGYFLLAERLRKEEDKLVVQQVLEKHCGATIDLDALYNGKADTTKIIGQDAPNLVWGTPEQFSQVQAKLLSTDAKGNNSGLSSISITSSLRRLFALVGRCLQHQEPVLLVGDTGAGKTTVCQLYSLLFDQELHILNCHQHTETADFLGTLRPVRGKDSVLKQVATNLQLFVTLASEINLDTSSLDGIDTTNVLQLFPALEPLVAKALLVVENQPLLEVAHKLQDLKTKAVALFEWVDGPLVTSMKAGDLLLIDEINLADDAVLERLNSVLEPARGLVLAEKGDDAEHITAHHAWRILATMNPGGDFGKRELSPALRNRFTEIWVPSLSSAEDLAVVVHDRLPSKSAHLAPSVLQFIHSFNNAFTSNGWKVTLRDLLSWLNFMRVSDLAPPMAYIQGAALSILDGLGLGSTQSLHAANTARDIAYRLLLEALPPPVPDVLPSMTWETHGEMCGVSPFYIPKGPHSPVPLPFSLAAPTTMKNLQRVLRALQVPRPILLEGSPGVGKTSLIHALAQLSGNTLVRINLSEQTDVADLFGSDLPSTDSNAASPFTWCDGVFLRALKAGQWVLLDELNLASQSVLEGLNACLDHRGTIYIPEIDKSFHCPSTFRVFAAQNPLRQGGGRKGLPKSFLNRFTRVVVDTLANDDLNIIATALYPSIPASTIEKMIHFNALVHQDTMVHGIYGRQGAPWEFNLRDVFRWCTLVSTLPTPRVTWYIPMLYTARFRTVQDRTNLARRWNEVFGNTEDEVPSPVFHISPETLQVGMAMLPRASFFEPSNQLPPLLTHWLEPMEGLMHCVRLQWPALLVGPSGSGKSAIVKLLAAMTGHRLHELGLSSGTDATELLGCFEQVDVQRRVQEVERELGQSVQRLQQHCLVYNRMDMVTQLANAEYAVAQRQRKRRSHRTDLDPMIVTLLQQLLKQVIEIQNVLSLEVISAESIKTKLDSIQLLSTTQGRSSCFEWVDGTLLQALEAGEWLLLDNVNFCSASVLDRLNSLLEINGELLVNECGVVNGTLRVVKPHPDFRIFLAMDAQFGEVSRAMRNRCIEIALLPPNAITSKSNLDMMTLMQSASAMHIPLNVYTQIESFHEDMMQQDKTISWRHIYNWSQLSQAYVDHGLTLHNACHLAISDIYGVSIDLTWQKHSQYAPPAVSTDLLVRNASLGMMTLQSRFLCYLAAKPPSQEIFALTELLCGTAIKPWPTSLLLATSESWEQCAKHLNEDDPQNDLSKAMLPWAVYRSGQHNGFSTSVTQSDFAIWLRDDQILQSAWSTLVNLLKTLKVSLNLEDVSWIYGNRPAYEYMRATVSLTNDEKVKHTWTQVEAVTQTLNMMESLWWSRFKEQSLLGIQSQPAQRHKKTKRELKQKKQTTLLDQSYQCFLHGSEAVDVENDVVPIVFPFLSALDTCVFEYIQMTMHHSLLAEQVATVQSVLHLRYAFGDIFSCEKASSFPWHRFLVGWKWLLKSWHAFHKICLFDHDETTSVRQVYDMIERMEFAITSCIGCARAKDTLWKKGGHRQLPPSLASWNAISAVESLSSASSVVPAPAHGNQLSLLDLICANNSVFRFEPAPALSLPHSYRQELLHALATYAWFIETPGQSFETLKQLPDGLKTQRNQLESKFVSTNSHILVHLQPQEDDEVHNQEATVLLLSDDDNPVIQSWIQLQLTPLREFHLLGLELQLVNSMAKLLTVATDEEFITQVKGLLIQLDSFLQLQNKVQTRSPITLVPYQDLLWRGHKYFDQEVELNSNDHKEYQNIISKHMNSAMVYFHERLWNSSVNSLDQLSSRVYHTESDAIELPKINGFVRLFQAVETTLATHFLQTSSQMPIVDVTVNTQKLKQAISHWSNVHSQPELFITGDEYVWSLIFATLRVFMPSSHEIFNILTLLHQAHDISLIDSVTQHLQSSTDARFIQSIPTFITFLTLYCKYQGKKLVQLGMSWTLIGLWRFRLLTPSSPLDPALVPLIKREFLLGRLSQWSLQDTVDECISNLSPQDVATRDHLTLVSKIEALQLKAIERPTQMFGDVFQDIVRFASSIMTNKIVDWCENFMENPNQLLREIKMFQQTTDSFVLRLQNKYNDYRDVIEPIVASSYFTKDGLSLLMHVLETETTQDVPSLARTFMSVPSPESHHDTADIILRHISTLNQHHVSSIDRLATALSQVEAHYRNQATLSGDNHQNFLETAHSIFDGFLQLWSENQEKIEKEKADAEALFKFKTRTVEIETEEHMLEKEYRNQFPDFAKAFSDIIGSDSIDTSSDDKDESPSPLPDHVVQFVAECHERLFLQAWVKGATLKDAWSKKYSLGFNFKPTLNELLDVKLDEEVRGGHILYSSHILQDQSAGETVPFSQLNAAYVANIDFHRDPHVKEVNLVQKPLQRFMLRLQTLIIQWPENAILQKLLLLSNRLRQMSNQIPLAQVLVGVELLLKHAQDWQAIASKEVSIQEEISALSALVVRWRKLELYSWPQFMVLKEKKFQLEARKAWFHLYGLLTAKPENEIVGASNLNWMLEHTPLESDWMESWRFKLFDTMEGFLRSCTMGQFQTRLVLIYSFCCQLIEFSRLQYNSETFRLACMMYHLYRYYAQHLTYNLQPMWMRLREPIQKQLNDFVKISKWDEQTYYSLAASAEKSHRKLMKFMRDYEEILSMPMQTFLDKVIDGNITSEKYDGLQALQSTWIEMKNRQDPIEDNDEEDEEIAIWRVVEIPSVDKNAATEIPVYLKEIPGHDSLRWLIQLPSLGRKIYKYTTQELMSDAVLRLNQHGRHLSEELCSAVLQRIESLKSESAPKGAKKKALIDLLSEMKNQGWSTLKSKTPPQQAHIQSLMELDIPRVESTLRLQSTLQQSKHEDPLPIWSQADSYYYRYLAQLQTLRFTIISGYNKDISFSEVDKMSGYAENMLHRMLQQRATLQTMASTHENLLLHMQILSQEPLPSIHSQESLKVWRDEQHEDLLLLLQWIEELSMISPQNKVLEFCKSLTVQCGNEWKKSQLPEDPGVPKLPLDDGNFDSSTSYGFQNKSPKLAVGFSPQVLSRDVQTINMNPLIANATQIKAICEQLRDVLTDLSLRSIDVPLTGLEKRNLDRLAESERADLTNDEVYTEEQKAFMGSFALKLNTVLEGLLISIQNACEIVAKREDDAVPTMQGCHEQLLQLVHASRIHVLPTQMDELWLMLKREIRPTWSHIYSNCVSLIQSLLPSWKLLVSWHHQLMCDFIYVHKSMAKFEYVVIRLFRTLLSNGFCKAPEENEETDSGGNMNFEDDVEGTGMGEGDGKKDVSDQIEDEEQLLGLKGDEPQEPQEKKNDEDKDKGLEMQNDFDGTMEDVPDDEEQDENDDNDDQEELDREMGEFDDDNIVDEKRWGENSDDDEDNIDKEKEKFDDQSKMDEGEALEDEVRGKDGDEEEKEKEEKKESKDTEPPEQSPDDSPQEDVTDDNKPEEDGVNEDTEDKYEEDHEDLAPRDALPDDEQKQEDEFADDMNLDGEDKEDGDDEDIDENMPDEEDLDNDENGEASADPEEQADDEEKEQDEPEVVPLGAGNEDQEVDIPSNEDPEKDKTEDQPPPPEPSEQKEESKNAGAVAGLESKDGQDAMEHQDRDETNEDDDMDQAEQEQDDSTAQEQQGGQANPNGSELKPVVGAQSQEEQNRERKEPNPYQNPEKAQEHWRRRMEILDSNQTQDKTEIEPSNDKPDDEQGGVGELAEPDDSNADLALAPTDESTVPDAMMDEEEHPSPDDEETKEPEENKNKAEPQDNEKPKEKAAPQDLNEALPSNKHKNDGVDADVDMEVADPDDSPETEEKEDVEMVINDDFTPIVASGVRDDISAEEVDTEVDIDALRAELDASMQNQTVGSIEAGTALWSTYDQITRAGAQRLCEQLRLVLAPMLRSRLQGDYRTGKRINMRKVIPYIASSFRKDKIWLRRTKPSKRAYQVMVAIDDSESMADNHAGRLALEALTTLCKGMTQLEVGEIAVVKFGEKVHLLHPFDMPFTDDAGARVINAFHFQETKTHMVETLEAIQSLLDHAKQNASNHSQSDITQIVFLISDGRFDKDGRTKMQKLVQKAMEQQQLIVLLIVDHPKDGQGICDTQSVSFVKGKVEMTPYMDNFPFPYYVIMKNTNLLPETLCNALRQWFELLQGTD</sequence>
<keyword evidence="7 9" id="KW-0143">Chaperone</keyword>
<comment type="similarity">
    <text evidence="3 9">Belongs to the midasin family.</text>
</comment>
<dbReference type="PIRSF" id="PIRSF010340">
    <property type="entry name" value="Midasin"/>
    <property type="match status" value="1"/>
</dbReference>
<comment type="subcellular location">
    <subcellularLocation>
        <location evidence="1">Nucleus</location>
        <location evidence="1">Nucleolus</location>
    </subcellularLocation>
    <subcellularLocation>
        <location evidence="2">Nucleus</location>
        <location evidence="2">Nucleoplasm</location>
    </subcellularLocation>
</comment>
<dbReference type="InterPro" id="IPR002035">
    <property type="entry name" value="VWF_A"/>
</dbReference>
<feature type="compositionally biased region" description="Basic and acidic residues" evidence="10">
    <location>
        <begin position="4487"/>
        <end position="4507"/>
    </location>
</feature>
<keyword evidence="8 9" id="KW-0539">Nucleus</keyword>
<dbReference type="Gene3D" id="3.40.50.410">
    <property type="entry name" value="von Willebrand factor, type A domain"/>
    <property type="match status" value="1"/>
</dbReference>
<feature type="domain" description="VWFA" evidence="11">
    <location>
        <begin position="5123"/>
        <end position="5266"/>
    </location>
</feature>
<dbReference type="PANTHER" id="PTHR48103:SF2">
    <property type="entry name" value="MIDASIN"/>
    <property type="match status" value="1"/>
</dbReference>
<dbReference type="InterPro" id="IPR036465">
    <property type="entry name" value="vWFA_dom_sf"/>
</dbReference>
<dbReference type="FunFam" id="3.40.50.300:FF:000142">
    <property type="entry name" value="Midasin"/>
    <property type="match status" value="1"/>
</dbReference>